<feature type="domain" description="PAC" evidence="12">
    <location>
        <begin position="248"/>
        <end position="300"/>
    </location>
</feature>
<dbReference type="GO" id="GO:0005886">
    <property type="term" value="C:plasma membrane"/>
    <property type="evidence" value="ECO:0007669"/>
    <property type="project" value="UniProtKB-SubCell"/>
</dbReference>
<dbReference type="InterPro" id="IPR050482">
    <property type="entry name" value="Sensor_HK_TwoCompSys"/>
</dbReference>
<accession>A0A1H2DW85</accession>
<dbReference type="SMART" id="SM00091">
    <property type="entry name" value="PAS"/>
    <property type="match status" value="2"/>
</dbReference>
<dbReference type="PANTHER" id="PTHR24421:SF37">
    <property type="entry name" value="SENSOR HISTIDINE KINASE NARS"/>
    <property type="match status" value="1"/>
</dbReference>
<dbReference type="Gene3D" id="1.20.5.1930">
    <property type="match status" value="1"/>
</dbReference>
<dbReference type="Proteomes" id="UP000199608">
    <property type="component" value="Unassembled WGS sequence"/>
</dbReference>
<evidence type="ECO:0000256" key="9">
    <source>
        <dbReference type="SAM" id="Coils"/>
    </source>
</evidence>
<dbReference type="InterPro" id="IPR005467">
    <property type="entry name" value="His_kinase_dom"/>
</dbReference>
<dbReference type="NCBIfam" id="TIGR00229">
    <property type="entry name" value="sensory_box"/>
    <property type="match status" value="1"/>
</dbReference>
<evidence type="ECO:0000256" key="8">
    <source>
        <dbReference type="ARBA" id="ARBA00023136"/>
    </source>
</evidence>
<evidence type="ECO:0000259" key="12">
    <source>
        <dbReference type="PROSITE" id="PS50113"/>
    </source>
</evidence>
<evidence type="ECO:0000256" key="2">
    <source>
        <dbReference type="ARBA" id="ARBA00022475"/>
    </source>
</evidence>
<feature type="domain" description="PAS" evidence="11">
    <location>
        <begin position="175"/>
        <end position="257"/>
    </location>
</feature>
<dbReference type="InterPro" id="IPR013767">
    <property type="entry name" value="PAS_fold"/>
</dbReference>
<evidence type="ECO:0000256" key="1">
    <source>
        <dbReference type="ARBA" id="ARBA00004651"/>
    </source>
</evidence>
<evidence type="ECO:0000256" key="7">
    <source>
        <dbReference type="ARBA" id="ARBA00023012"/>
    </source>
</evidence>
<dbReference type="GO" id="GO:0006355">
    <property type="term" value="P:regulation of DNA-templated transcription"/>
    <property type="evidence" value="ECO:0007669"/>
    <property type="project" value="InterPro"/>
</dbReference>
<dbReference type="GO" id="GO:0046983">
    <property type="term" value="F:protein dimerization activity"/>
    <property type="evidence" value="ECO:0007669"/>
    <property type="project" value="InterPro"/>
</dbReference>
<dbReference type="SMART" id="SM00387">
    <property type="entry name" value="HATPase_c"/>
    <property type="match status" value="1"/>
</dbReference>
<dbReference type="CDD" id="cd16917">
    <property type="entry name" value="HATPase_UhpB-NarQ-NarX-like"/>
    <property type="match status" value="1"/>
</dbReference>
<keyword evidence="14" id="KW-1185">Reference proteome</keyword>
<organism evidence="13 14">
    <name type="scientific">Desulfobacula phenolica</name>
    <dbReference type="NCBI Taxonomy" id="90732"/>
    <lineage>
        <taxon>Bacteria</taxon>
        <taxon>Pseudomonadati</taxon>
        <taxon>Thermodesulfobacteriota</taxon>
        <taxon>Desulfobacteria</taxon>
        <taxon>Desulfobacterales</taxon>
        <taxon>Desulfobacteraceae</taxon>
        <taxon>Desulfobacula</taxon>
    </lineage>
</organism>
<keyword evidence="5" id="KW-0418">Kinase</keyword>
<dbReference type="Gene3D" id="3.30.565.10">
    <property type="entry name" value="Histidine kinase-like ATPase, C-terminal domain"/>
    <property type="match status" value="1"/>
</dbReference>
<dbReference type="PROSITE" id="PS50109">
    <property type="entry name" value="HIS_KIN"/>
    <property type="match status" value="1"/>
</dbReference>
<dbReference type="SUPFAM" id="SSF55874">
    <property type="entry name" value="ATPase domain of HSP90 chaperone/DNA topoisomerase II/histidine kinase"/>
    <property type="match status" value="1"/>
</dbReference>
<dbReference type="SMART" id="SM00086">
    <property type="entry name" value="PAC"/>
    <property type="match status" value="1"/>
</dbReference>
<reference evidence="14" key="1">
    <citation type="submission" date="2016-10" db="EMBL/GenBank/DDBJ databases">
        <authorList>
            <person name="Varghese N."/>
            <person name="Submissions S."/>
        </authorList>
    </citation>
    <scope>NUCLEOTIDE SEQUENCE [LARGE SCALE GENOMIC DNA]</scope>
    <source>
        <strain evidence="14">DSM 3384</strain>
    </source>
</reference>
<evidence type="ECO:0000259" key="11">
    <source>
        <dbReference type="PROSITE" id="PS50112"/>
    </source>
</evidence>
<dbReference type="Gene3D" id="3.30.450.20">
    <property type="entry name" value="PAS domain"/>
    <property type="match status" value="2"/>
</dbReference>
<dbReference type="InterPro" id="IPR036890">
    <property type="entry name" value="HATPase_C_sf"/>
</dbReference>
<dbReference type="InterPro" id="IPR000014">
    <property type="entry name" value="PAS"/>
</dbReference>
<proteinExistence type="predicted"/>
<dbReference type="InterPro" id="IPR000700">
    <property type="entry name" value="PAS-assoc_C"/>
</dbReference>
<evidence type="ECO:0000256" key="6">
    <source>
        <dbReference type="ARBA" id="ARBA00022989"/>
    </source>
</evidence>
<dbReference type="PANTHER" id="PTHR24421">
    <property type="entry name" value="NITRATE/NITRITE SENSOR PROTEIN NARX-RELATED"/>
    <property type="match status" value="1"/>
</dbReference>
<keyword evidence="7" id="KW-0902">Two-component regulatory system</keyword>
<feature type="domain" description="PAS" evidence="11">
    <location>
        <begin position="34"/>
        <end position="78"/>
    </location>
</feature>
<protein>
    <submittedName>
        <fullName evidence="13">PAS domain S-box-containing protein</fullName>
    </submittedName>
</protein>
<dbReference type="AlphaFoldDB" id="A0A1H2DW85"/>
<evidence type="ECO:0000256" key="4">
    <source>
        <dbReference type="ARBA" id="ARBA00022692"/>
    </source>
</evidence>
<dbReference type="Pfam" id="PF07730">
    <property type="entry name" value="HisKA_3"/>
    <property type="match status" value="1"/>
</dbReference>
<dbReference type="InterPro" id="IPR003594">
    <property type="entry name" value="HATPase_dom"/>
</dbReference>
<dbReference type="CDD" id="cd00130">
    <property type="entry name" value="PAS"/>
    <property type="match status" value="1"/>
</dbReference>
<dbReference type="RefSeq" id="WP_092230482.1">
    <property type="nucleotide sequence ID" value="NZ_FNLL01000002.1"/>
</dbReference>
<feature type="coiled-coil region" evidence="9">
    <location>
        <begin position="7"/>
        <end position="34"/>
    </location>
</feature>
<evidence type="ECO:0000313" key="13">
    <source>
        <dbReference type="EMBL" id="SDT86698.1"/>
    </source>
</evidence>
<keyword evidence="4" id="KW-0812">Transmembrane</keyword>
<dbReference type="InterPro" id="IPR011712">
    <property type="entry name" value="Sig_transdc_His_kin_sub3_dim/P"/>
</dbReference>
<dbReference type="Pfam" id="PF00989">
    <property type="entry name" value="PAS"/>
    <property type="match status" value="1"/>
</dbReference>
<evidence type="ECO:0000256" key="5">
    <source>
        <dbReference type="ARBA" id="ARBA00022777"/>
    </source>
</evidence>
<feature type="domain" description="Histidine kinase" evidence="10">
    <location>
        <begin position="319"/>
        <end position="516"/>
    </location>
</feature>
<dbReference type="PROSITE" id="PS50113">
    <property type="entry name" value="PAC"/>
    <property type="match status" value="1"/>
</dbReference>
<name>A0A1H2DW85_9BACT</name>
<comment type="subcellular location">
    <subcellularLocation>
        <location evidence="1">Cell membrane</location>
        <topology evidence="1">Multi-pass membrane protein</topology>
    </subcellularLocation>
</comment>
<keyword evidence="3" id="KW-0808">Transferase</keyword>
<evidence type="ECO:0000256" key="3">
    <source>
        <dbReference type="ARBA" id="ARBA00022679"/>
    </source>
</evidence>
<evidence type="ECO:0000259" key="10">
    <source>
        <dbReference type="PROSITE" id="PS50109"/>
    </source>
</evidence>
<dbReference type="EMBL" id="FNLL01000002">
    <property type="protein sequence ID" value="SDT86698.1"/>
    <property type="molecule type" value="Genomic_DNA"/>
</dbReference>
<dbReference type="InterPro" id="IPR035965">
    <property type="entry name" value="PAS-like_dom_sf"/>
</dbReference>
<keyword evidence="2" id="KW-1003">Cell membrane</keyword>
<dbReference type="SUPFAM" id="SSF55785">
    <property type="entry name" value="PYP-like sensor domain (PAS domain)"/>
    <property type="match status" value="2"/>
</dbReference>
<sequence length="517" mass="58671">MDCKPTYEELEQKVATLEKRLGQAELEVKALKTSEIEQTAILANIPLFMIIVDQERRVKNVSKSILQFTGRRPEEHIGVRGGDALRCVHHLDDPKGCGFGSSCSDCTVRQIVLDTLNTGKSYVQVETQLSFFDDVQAKRNLLVSTTLLKTWNKNVLIFIEDITERKTAENLLREKKDFLNALLETITNPIFYKDANGKYVGCNRAFEKFIGKSRSQIIGKSVYDIGSREIADIYYKKDRELFNKPGKQRYEWKIKRNDGELREVIFDKATLHDTNGNITGLVGVISDITDRKHSEDLVRDLSQRLIQAQDLERKMISCELHDSIAQNLSTLKLYCKKLFENQSFPESDIKGLPEDVSSLLDQTITTVRDLAYHLSPLSLDHLGLVPALEVFCEEFAEKNGITIDFQAAGIQRLILNSDTQINLYRLVMEGLNNIRKHAAASKAVIKLVGACPNIILRIGDNGKGFDVRQQERSIVNEKRMGLRSMKERVNLLQGRMSINSQLNKGTEIVIKLPLKEK</sequence>
<gene>
    <name evidence="13" type="ORF">SAMN04487931_102223</name>
</gene>
<dbReference type="PROSITE" id="PS50112">
    <property type="entry name" value="PAS"/>
    <property type="match status" value="2"/>
</dbReference>
<keyword evidence="6" id="KW-1133">Transmembrane helix</keyword>
<keyword evidence="9" id="KW-0175">Coiled coil</keyword>
<evidence type="ECO:0000313" key="14">
    <source>
        <dbReference type="Proteomes" id="UP000199608"/>
    </source>
</evidence>
<keyword evidence="8" id="KW-0472">Membrane</keyword>
<dbReference type="InterPro" id="IPR001610">
    <property type="entry name" value="PAC"/>
</dbReference>
<dbReference type="Pfam" id="PF02518">
    <property type="entry name" value="HATPase_c"/>
    <property type="match status" value="1"/>
</dbReference>
<dbReference type="GO" id="GO:0000155">
    <property type="term" value="F:phosphorelay sensor kinase activity"/>
    <property type="evidence" value="ECO:0007669"/>
    <property type="project" value="InterPro"/>
</dbReference>